<reference evidence="1" key="1">
    <citation type="submission" date="2016-07" db="EMBL/GenBank/DDBJ databases">
        <authorList>
            <person name="Bretaudeau A."/>
        </authorList>
    </citation>
    <scope>NUCLEOTIDE SEQUENCE</scope>
    <source>
        <strain evidence="1">Rice</strain>
        <tissue evidence="1">Whole body</tissue>
    </source>
</reference>
<dbReference type="AlphaFoldDB" id="A0A2H1V119"/>
<proteinExistence type="predicted"/>
<sequence>MGHKGTIIIPVTNLPNPRFPLKLPITLKFLNHKRPLVFRMSMGSCVQSFCSYNLDRWVQWVCLAWTPWQCHNHSLCVISVLCQIAEEWVMDEGIIHEDQTTIG</sequence>
<dbReference type="EMBL" id="ODYU01000186">
    <property type="protein sequence ID" value="SOQ34553.1"/>
    <property type="molecule type" value="Genomic_DNA"/>
</dbReference>
<evidence type="ECO:0000313" key="1">
    <source>
        <dbReference type="EMBL" id="SOQ34553.1"/>
    </source>
</evidence>
<organism evidence="1">
    <name type="scientific">Spodoptera frugiperda</name>
    <name type="common">Fall armyworm</name>
    <dbReference type="NCBI Taxonomy" id="7108"/>
    <lineage>
        <taxon>Eukaryota</taxon>
        <taxon>Metazoa</taxon>
        <taxon>Ecdysozoa</taxon>
        <taxon>Arthropoda</taxon>
        <taxon>Hexapoda</taxon>
        <taxon>Insecta</taxon>
        <taxon>Pterygota</taxon>
        <taxon>Neoptera</taxon>
        <taxon>Endopterygota</taxon>
        <taxon>Lepidoptera</taxon>
        <taxon>Glossata</taxon>
        <taxon>Ditrysia</taxon>
        <taxon>Noctuoidea</taxon>
        <taxon>Noctuidae</taxon>
        <taxon>Amphipyrinae</taxon>
        <taxon>Spodoptera</taxon>
    </lineage>
</organism>
<protein>
    <submittedName>
        <fullName evidence="1">SFRICE_031544</fullName>
    </submittedName>
</protein>
<name>A0A2H1V119_SPOFR</name>
<accession>A0A2H1V119</accession>
<gene>
    <name evidence="1" type="ORF">SFRICE_031544</name>
</gene>